<dbReference type="OrthoDB" id="1809613at2"/>
<dbReference type="AlphaFoldDB" id="A0A417YU33"/>
<name>A0A417YU33_9BACI</name>
<gene>
    <name evidence="6" type="ORF">D1B31_10885</name>
</gene>
<dbReference type="PANTHER" id="PTHR37306:SF1">
    <property type="entry name" value="COLICIN V PRODUCTION PROTEIN"/>
    <property type="match status" value="1"/>
</dbReference>
<dbReference type="Pfam" id="PF02674">
    <property type="entry name" value="Colicin_V"/>
    <property type="match status" value="1"/>
</dbReference>
<evidence type="ECO:0000256" key="3">
    <source>
        <dbReference type="ARBA" id="ARBA00022989"/>
    </source>
</evidence>
<keyword evidence="2 5" id="KW-0812">Transmembrane</keyword>
<evidence type="ECO:0000313" key="6">
    <source>
        <dbReference type="EMBL" id="RHW40691.1"/>
    </source>
</evidence>
<keyword evidence="4 5" id="KW-0472">Membrane</keyword>
<proteinExistence type="predicted"/>
<evidence type="ECO:0000256" key="2">
    <source>
        <dbReference type="ARBA" id="ARBA00022692"/>
    </source>
</evidence>
<evidence type="ECO:0000256" key="4">
    <source>
        <dbReference type="ARBA" id="ARBA00023136"/>
    </source>
</evidence>
<feature type="transmembrane region" description="Helical" evidence="5">
    <location>
        <begin position="114"/>
        <end position="137"/>
    </location>
</feature>
<keyword evidence="7" id="KW-1185">Reference proteome</keyword>
<accession>A0A417YU33</accession>
<dbReference type="GO" id="GO:0009403">
    <property type="term" value="P:toxin biosynthetic process"/>
    <property type="evidence" value="ECO:0007669"/>
    <property type="project" value="InterPro"/>
</dbReference>
<evidence type="ECO:0000256" key="1">
    <source>
        <dbReference type="ARBA" id="ARBA00004141"/>
    </source>
</evidence>
<evidence type="ECO:0000313" key="7">
    <source>
        <dbReference type="Proteomes" id="UP000284416"/>
    </source>
</evidence>
<comment type="caution">
    <text evidence="6">The sequence shown here is derived from an EMBL/GenBank/DDBJ whole genome shotgun (WGS) entry which is preliminary data.</text>
</comment>
<reference evidence="6 7" key="1">
    <citation type="journal article" date="2017" name="Int. J. Syst. Evol. Microbiol.">
        <title>Bacillus notoginsengisoli sp. nov., a novel bacterium isolated from the rhizosphere of Panax notoginseng.</title>
        <authorList>
            <person name="Zhang M.Y."/>
            <person name="Cheng J."/>
            <person name="Cai Y."/>
            <person name="Zhang T.Y."/>
            <person name="Wu Y.Y."/>
            <person name="Manikprabhu D."/>
            <person name="Li W.J."/>
            <person name="Zhang Y.X."/>
        </authorList>
    </citation>
    <scope>NUCLEOTIDE SEQUENCE [LARGE SCALE GENOMIC DNA]</scope>
    <source>
        <strain evidence="6 7">JCM 30743</strain>
    </source>
</reference>
<comment type="subcellular location">
    <subcellularLocation>
        <location evidence="1">Membrane</location>
        <topology evidence="1">Multi-pass membrane protein</topology>
    </subcellularLocation>
</comment>
<feature type="transmembrane region" description="Helical" evidence="5">
    <location>
        <begin position="77"/>
        <end position="102"/>
    </location>
</feature>
<evidence type="ECO:0000256" key="5">
    <source>
        <dbReference type="SAM" id="Phobius"/>
    </source>
</evidence>
<dbReference type="Proteomes" id="UP000284416">
    <property type="component" value="Unassembled WGS sequence"/>
</dbReference>
<feature type="transmembrane region" description="Helical" evidence="5">
    <location>
        <begin position="21"/>
        <end position="43"/>
    </location>
</feature>
<dbReference type="InterPro" id="IPR003825">
    <property type="entry name" value="Colicin-V_CvpA"/>
</dbReference>
<dbReference type="GO" id="GO:0016020">
    <property type="term" value="C:membrane"/>
    <property type="evidence" value="ECO:0007669"/>
    <property type="project" value="UniProtKB-SubCell"/>
</dbReference>
<keyword evidence="3 5" id="KW-1133">Transmembrane helix</keyword>
<sequence>MLDLALILLFVMGFFIGLKRGLILQLLHLTGFIIAYIVAYKYYDTLAPKLKLWVPYPSMGDSTSLLFFSSPAGLEDAFYRAFAFVAIFFVVKVIVQIIGSMFDFIAHLPILRTLNVWAGGILGFMEVYLILLLLLYISALLPIEAIQKPLENSIVAEAIVKHTPIISEQLKELWIEYVAA</sequence>
<organism evidence="6 7">
    <name type="scientific">Neobacillus notoginsengisoli</name>
    <dbReference type="NCBI Taxonomy" id="1578198"/>
    <lineage>
        <taxon>Bacteria</taxon>
        <taxon>Bacillati</taxon>
        <taxon>Bacillota</taxon>
        <taxon>Bacilli</taxon>
        <taxon>Bacillales</taxon>
        <taxon>Bacillaceae</taxon>
        <taxon>Neobacillus</taxon>
    </lineage>
</organism>
<dbReference type="EMBL" id="QWEG01000006">
    <property type="protein sequence ID" value="RHW40691.1"/>
    <property type="molecule type" value="Genomic_DNA"/>
</dbReference>
<dbReference type="PANTHER" id="PTHR37306">
    <property type="entry name" value="COLICIN V PRODUCTION PROTEIN"/>
    <property type="match status" value="1"/>
</dbReference>
<dbReference type="RefSeq" id="WP_118920807.1">
    <property type="nucleotide sequence ID" value="NZ_QWEG01000006.1"/>
</dbReference>
<protein>
    <submittedName>
        <fullName evidence="6">CvpA family protein</fullName>
    </submittedName>
</protein>